<evidence type="ECO:0000313" key="2">
    <source>
        <dbReference type="EMBL" id="SCO82243.1"/>
    </source>
</evidence>
<dbReference type="Proteomes" id="UP000219369">
    <property type="component" value="Unassembled WGS sequence"/>
</dbReference>
<sequence>MDASGGQLIISGALPHTVKNDPEERAPMS</sequence>
<protein>
    <submittedName>
        <fullName evidence="2">Uncharacterized protein</fullName>
    </submittedName>
</protein>
<dbReference type="AlphaFoldDB" id="A0A2H3TKC9"/>
<accession>A0A2H3TKC9</accession>
<name>A0A2H3TKC9_FUSOX</name>
<evidence type="ECO:0000256" key="1">
    <source>
        <dbReference type="SAM" id="MobiDB-lite"/>
    </source>
</evidence>
<organism evidence="2 3">
    <name type="scientific">Fusarium oxysporum</name>
    <name type="common">Fusarium vascular wilt</name>
    <dbReference type="NCBI Taxonomy" id="5507"/>
    <lineage>
        <taxon>Eukaryota</taxon>
        <taxon>Fungi</taxon>
        <taxon>Dikarya</taxon>
        <taxon>Ascomycota</taxon>
        <taxon>Pezizomycotina</taxon>
        <taxon>Sordariomycetes</taxon>
        <taxon>Hypocreomycetidae</taxon>
        <taxon>Hypocreales</taxon>
        <taxon>Nectriaceae</taxon>
        <taxon>Fusarium</taxon>
        <taxon>Fusarium oxysporum species complex</taxon>
    </lineage>
</organism>
<dbReference type="EMBL" id="FMJY01000003">
    <property type="protein sequence ID" value="SCO82243.1"/>
    <property type="molecule type" value="Genomic_DNA"/>
</dbReference>
<proteinExistence type="predicted"/>
<gene>
    <name evidence="2" type="ORF">FRV6_06456</name>
</gene>
<reference evidence="3" key="1">
    <citation type="submission" date="2016-09" db="EMBL/GenBank/DDBJ databases">
        <authorList>
            <person name="Guldener U."/>
        </authorList>
    </citation>
    <scope>NUCLEOTIDE SEQUENCE [LARGE SCALE GENOMIC DNA]</scope>
    <source>
        <strain evidence="3">V64-1</strain>
    </source>
</reference>
<feature type="region of interest" description="Disordered" evidence="1">
    <location>
        <begin position="1"/>
        <end position="29"/>
    </location>
</feature>
<evidence type="ECO:0000313" key="3">
    <source>
        <dbReference type="Proteomes" id="UP000219369"/>
    </source>
</evidence>
<feature type="compositionally biased region" description="Basic and acidic residues" evidence="1">
    <location>
        <begin position="18"/>
        <end position="29"/>
    </location>
</feature>